<keyword evidence="2" id="KW-1185">Reference proteome</keyword>
<organism evidence="1 2">
    <name type="scientific">Trifolium pratense</name>
    <name type="common">Red clover</name>
    <dbReference type="NCBI Taxonomy" id="57577"/>
    <lineage>
        <taxon>Eukaryota</taxon>
        <taxon>Viridiplantae</taxon>
        <taxon>Streptophyta</taxon>
        <taxon>Embryophyta</taxon>
        <taxon>Tracheophyta</taxon>
        <taxon>Spermatophyta</taxon>
        <taxon>Magnoliopsida</taxon>
        <taxon>eudicotyledons</taxon>
        <taxon>Gunneridae</taxon>
        <taxon>Pentapetalae</taxon>
        <taxon>rosids</taxon>
        <taxon>fabids</taxon>
        <taxon>Fabales</taxon>
        <taxon>Fabaceae</taxon>
        <taxon>Papilionoideae</taxon>
        <taxon>50 kb inversion clade</taxon>
        <taxon>NPAAA clade</taxon>
        <taxon>Hologalegina</taxon>
        <taxon>IRL clade</taxon>
        <taxon>Trifolieae</taxon>
        <taxon>Trifolium</taxon>
    </lineage>
</organism>
<sequence>MWSKNEYFETLELVEGGVVHLENGKLEGSSLKYVSEELNRSCVLQGGDHGGYTLVETQFEVESSNSGRQSTLALGYLIVDMEESGIVEPKGMTMETLWIMFQLWMKKCKTLSGSSGRQLKATCDQTWSCVLQGGDHGGYTLVETQFEVESSNSGRQSTLALGYLIVDMEESGIVEPKGMTMETLWIMFQLWMKKCKTLSGSSGRQLKATCDQTW</sequence>
<comment type="caution">
    <text evidence="1">The sequence shown here is derived from an EMBL/GenBank/DDBJ whole genome shotgun (WGS) entry which is preliminary data.</text>
</comment>
<dbReference type="Proteomes" id="UP001177021">
    <property type="component" value="Unassembled WGS sequence"/>
</dbReference>
<reference evidence="1" key="1">
    <citation type="submission" date="2023-10" db="EMBL/GenBank/DDBJ databases">
        <authorList>
            <person name="Rodriguez Cubillos JULIANA M."/>
            <person name="De Vega J."/>
        </authorList>
    </citation>
    <scope>NUCLEOTIDE SEQUENCE</scope>
</reference>
<dbReference type="EMBL" id="CASHSV030000002">
    <property type="protein sequence ID" value="CAJ2633868.1"/>
    <property type="molecule type" value="Genomic_DNA"/>
</dbReference>
<protein>
    <submittedName>
        <fullName evidence="1">Uncharacterized protein</fullName>
    </submittedName>
</protein>
<gene>
    <name evidence="1" type="ORF">MILVUS5_LOCUS4895</name>
</gene>
<accession>A0ACB0IPM5</accession>
<evidence type="ECO:0000313" key="1">
    <source>
        <dbReference type="EMBL" id="CAJ2633868.1"/>
    </source>
</evidence>
<proteinExistence type="predicted"/>
<evidence type="ECO:0000313" key="2">
    <source>
        <dbReference type="Proteomes" id="UP001177021"/>
    </source>
</evidence>
<name>A0ACB0IPM5_TRIPR</name>